<organism evidence="10">
    <name type="scientific">uncultured Thermomicrobiales bacterium</name>
    <dbReference type="NCBI Taxonomy" id="1645740"/>
    <lineage>
        <taxon>Bacteria</taxon>
        <taxon>Pseudomonadati</taxon>
        <taxon>Thermomicrobiota</taxon>
        <taxon>Thermomicrobia</taxon>
        <taxon>Thermomicrobiales</taxon>
        <taxon>environmental samples</taxon>
    </lineage>
</organism>
<dbReference type="InterPro" id="IPR036259">
    <property type="entry name" value="MFS_trans_sf"/>
</dbReference>
<dbReference type="PROSITE" id="PS50850">
    <property type="entry name" value="MFS"/>
    <property type="match status" value="1"/>
</dbReference>
<evidence type="ECO:0000256" key="3">
    <source>
        <dbReference type="ARBA" id="ARBA00022475"/>
    </source>
</evidence>
<feature type="transmembrane region" description="Helical" evidence="8">
    <location>
        <begin position="252"/>
        <end position="269"/>
    </location>
</feature>
<keyword evidence="5 8" id="KW-1133">Transmembrane helix</keyword>
<evidence type="ECO:0000256" key="6">
    <source>
        <dbReference type="ARBA" id="ARBA00023136"/>
    </source>
</evidence>
<sequence>MSHDGLAHASYERKRQALTALGVRVKLYAMGHTAMGDRGPVAAWRRHVSGPSHKWWALGTVGLGTFMSTLDSSIVNVSLPSILTDFGSDLATIEWVVLAYLLTITATLLTFGRLADIAGRKRVYTIGFGVFTFGSLCCGLAASPFQLILARVVQAVGGAMIQANGLAITGAVFPKEERGRALGINGTVVATGIATGPAVGGLLVNAFGWPSIFLVNLPIGAIGIGLALLVLEERRISFPPGGSREGQRFDPAGALLVSVALVTLLLGLNQGHERGWGSPPIVALLVAAAISFAAFLAVERRVAAPLIDLGLFRVRAFAAGSLAALLSFLAVSTNAFLMPFFLQLVLGYDPARAGLLLTPTPLTLAVVAPLSGWLSDRFFGARILSSIGLGVTCIALALLGGLAADAHYADVLVRLILLGVGLGLFNSPNTSAIFGAVPRERYGTAGGFVSMVRNSGQVVGVALAGAVLLAALAPAVGEIGLDALRPGGAPGVERRPLVDAFMTGQRRAYFVAAALAATGVVVSLARGRRAPAEHARGATPAPAPARDVAD</sequence>
<keyword evidence="4 8" id="KW-0812">Transmembrane</keyword>
<evidence type="ECO:0000256" key="5">
    <source>
        <dbReference type="ARBA" id="ARBA00022989"/>
    </source>
</evidence>
<dbReference type="PANTHER" id="PTHR42718">
    <property type="entry name" value="MAJOR FACILITATOR SUPERFAMILY MULTIDRUG TRANSPORTER MFSC"/>
    <property type="match status" value="1"/>
</dbReference>
<dbReference type="Gene3D" id="1.20.1720.10">
    <property type="entry name" value="Multidrug resistance protein D"/>
    <property type="match status" value="1"/>
</dbReference>
<feature type="transmembrane region" description="Helical" evidence="8">
    <location>
        <begin position="319"/>
        <end position="341"/>
    </location>
</feature>
<proteinExistence type="predicted"/>
<dbReference type="InterPro" id="IPR011701">
    <property type="entry name" value="MFS"/>
</dbReference>
<evidence type="ECO:0000256" key="1">
    <source>
        <dbReference type="ARBA" id="ARBA00004651"/>
    </source>
</evidence>
<name>A0A6J4VQM7_9BACT</name>
<evidence type="ECO:0000256" key="2">
    <source>
        <dbReference type="ARBA" id="ARBA00022448"/>
    </source>
</evidence>
<feature type="transmembrane region" description="Helical" evidence="8">
    <location>
        <begin position="281"/>
        <end position="298"/>
    </location>
</feature>
<dbReference type="NCBIfam" id="TIGR00711">
    <property type="entry name" value="efflux_EmrB"/>
    <property type="match status" value="1"/>
</dbReference>
<feature type="transmembrane region" description="Helical" evidence="8">
    <location>
        <begin position="123"/>
        <end position="142"/>
    </location>
</feature>
<feature type="transmembrane region" description="Helical" evidence="8">
    <location>
        <begin position="458"/>
        <end position="477"/>
    </location>
</feature>
<evidence type="ECO:0000256" key="4">
    <source>
        <dbReference type="ARBA" id="ARBA00022692"/>
    </source>
</evidence>
<dbReference type="PRINTS" id="PR01036">
    <property type="entry name" value="TCRTETB"/>
</dbReference>
<evidence type="ECO:0000256" key="7">
    <source>
        <dbReference type="SAM" id="MobiDB-lite"/>
    </source>
</evidence>
<dbReference type="GO" id="GO:0005886">
    <property type="term" value="C:plasma membrane"/>
    <property type="evidence" value="ECO:0007669"/>
    <property type="project" value="UniProtKB-SubCell"/>
</dbReference>
<keyword evidence="3" id="KW-1003">Cell membrane</keyword>
<dbReference type="Gene3D" id="1.20.1250.20">
    <property type="entry name" value="MFS general substrate transporter like domains"/>
    <property type="match status" value="1"/>
</dbReference>
<feature type="transmembrane region" description="Helical" evidence="8">
    <location>
        <begin position="508"/>
        <end position="526"/>
    </location>
</feature>
<dbReference type="SUPFAM" id="SSF103473">
    <property type="entry name" value="MFS general substrate transporter"/>
    <property type="match status" value="1"/>
</dbReference>
<feature type="transmembrane region" description="Helical" evidence="8">
    <location>
        <begin position="95"/>
        <end position="111"/>
    </location>
</feature>
<feature type="transmembrane region" description="Helical" evidence="8">
    <location>
        <begin position="209"/>
        <end position="231"/>
    </location>
</feature>
<feature type="transmembrane region" description="Helical" evidence="8">
    <location>
        <begin position="353"/>
        <end position="371"/>
    </location>
</feature>
<dbReference type="GO" id="GO:0022857">
    <property type="term" value="F:transmembrane transporter activity"/>
    <property type="evidence" value="ECO:0007669"/>
    <property type="project" value="InterPro"/>
</dbReference>
<dbReference type="CDD" id="cd17321">
    <property type="entry name" value="MFS_MMR_MDR_like"/>
    <property type="match status" value="1"/>
</dbReference>
<dbReference type="Pfam" id="PF07690">
    <property type="entry name" value="MFS_1"/>
    <property type="match status" value="1"/>
</dbReference>
<feature type="transmembrane region" description="Helical" evidence="8">
    <location>
        <begin position="182"/>
        <end position="203"/>
    </location>
</feature>
<dbReference type="PANTHER" id="PTHR42718:SF46">
    <property type="entry name" value="BLR6921 PROTEIN"/>
    <property type="match status" value="1"/>
</dbReference>
<keyword evidence="6 8" id="KW-0472">Membrane</keyword>
<feature type="transmembrane region" description="Helical" evidence="8">
    <location>
        <begin position="415"/>
        <end position="437"/>
    </location>
</feature>
<dbReference type="InterPro" id="IPR020846">
    <property type="entry name" value="MFS_dom"/>
</dbReference>
<feature type="transmembrane region" description="Helical" evidence="8">
    <location>
        <begin position="148"/>
        <end position="173"/>
    </location>
</feature>
<feature type="transmembrane region" description="Helical" evidence="8">
    <location>
        <begin position="55"/>
        <end position="75"/>
    </location>
</feature>
<evidence type="ECO:0000256" key="8">
    <source>
        <dbReference type="SAM" id="Phobius"/>
    </source>
</evidence>
<accession>A0A6J4VQM7</accession>
<feature type="region of interest" description="Disordered" evidence="7">
    <location>
        <begin position="531"/>
        <end position="550"/>
    </location>
</feature>
<keyword evidence="2" id="KW-0813">Transport</keyword>
<dbReference type="AlphaFoldDB" id="A0A6J4VQM7"/>
<feature type="domain" description="Major facilitator superfamily (MFS) profile" evidence="9">
    <location>
        <begin position="57"/>
        <end position="531"/>
    </location>
</feature>
<feature type="transmembrane region" description="Helical" evidence="8">
    <location>
        <begin position="383"/>
        <end position="403"/>
    </location>
</feature>
<evidence type="ECO:0000259" key="9">
    <source>
        <dbReference type="PROSITE" id="PS50850"/>
    </source>
</evidence>
<dbReference type="InterPro" id="IPR004638">
    <property type="entry name" value="EmrB-like"/>
</dbReference>
<evidence type="ECO:0000313" key="10">
    <source>
        <dbReference type="EMBL" id="CAA9585926.1"/>
    </source>
</evidence>
<protein>
    <submittedName>
        <fullName evidence="10">Uncharacterized MFS-type transporter</fullName>
    </submittedName>
</protein>
<reference evidence="10" key="1">
    <citation type="submission" date="2020-02" db="EMBL/GenBank/DDBJ databases">
        <authorList>
            <person name="Meier V. D."/>
        </authorList>
    </citation>
    <scope>NUCLEOTIDE SEQUENCE</scope>
    <source>
        <strain evidence="10">AVDCRST_MAG88</strain>
    </source>
</reference>
<comment type="subcellular location">
    <subcellularLocation>
        <location evidence="1">Cell membrane</location>
        <topology evidence="1">Multi-pass membrane protein</topology>
    </subcellularLocation>
</comment>
<dbReference type="EMBL" id="CADCWM010000970">
    <property type="protein sequence ID" value="CAA9585926.1"/>
    <property type="molecule type" value="Genomic_DNA"/>
</dbReference>
<gene>
    <name evidence="10" type="ORF">AVDCRST_MAG88-3939</name>
</gene>